<keyword evidence="2" id="KW-1185">Reference proteome</keyword>
<dbReference type="EMBL" id="MU274975">
    <property type="protein sequence ID" value="KAI0083299.1"/>
    <property type="molecule type" value="Genomic_DNA"/>
</dbReference>
<accession>A0ACB8TMW5</accession>
<sequence>MYYYWQLTENEDSEDDMIEISKPTSSKKAKGKGRVAVHHISHKIAVAGTVPPGIKTAPVVAPIADVEKNVFLDTRDGMDVDDVLEKEDTDQSPLKKAKMSSGTAAVTKVVSRKKTSEHDAIHDTPVTHVARVMATSNIASSDEEDEGASNDENYPPSASNQASHTIEDQVSNVNSRVENSTCVNRADKWQI</sequence>
<organism evidence="1 2">
    <name type="scientific">Irpex rosettiformis</name>
    <dbReference type="NCBI Taxonomy" id="378272"/>
    <lineage>
        <taxon>Eukaryota</taxon>
        <taxon>Fungi</taxon>
        <taxon>Dikarya</taxon>
        <taxon>Basidiomycota</taxon>
        <taxon>Agaricomycotina</taxon>
        <taxon>Agaricomycetes</taxon>
        <taxon>Polyporales</taxon>
        <taxon>Irpicaceae</taxon>
        <taxon>Irpex</taxon>
    </lineage>
</organism>
<gene>
    <name evidence="1" type="ORF">BDY19DRAFT_998690</name>
</gene>
<comment type="caution">
    <text evidence="1">The sequence shown here is derived from an EMBL/GenBank/DDBJ whole genome shotgun (WGS) entry which is preliminary data.</text>
</comment>
<name>A0ACB8TMW5_9APHY</name>
<reference evidence="1" key="1">
    <citation type="journal article" date="2021" name="Environ. Microbiol.">
        <title>Gene family expansions and transcriptome signatures uncover fungal adaptations to wood decay.</title>
        <authorList>
            <person name="Hage H."/>
            <person name="Miyauchi S."/>
            <person name="Viragh M."/>
            <person name="Drula E."/>
            <person name="Min B."/>
            <person name="Chaduli D."/>
            <person name="Navarro D."/>
            <person name="Favel A."/>
            <person name="Norest M."/>
            <person name="Lesage-Meessen L."/>
            <person name="Balint B."/>
            <person name="Merenyi Z."/>
            <person name="de Eugenio L."/>
            <person name="Morin E."/>
            <person name="Martinez A.T."/>
            <person name="Baldrian P."/>
            <person name="Stursova M."/>
            <person name="Martinez M.J."/>
            <person name="Novotny C."/>
            <person name="Magnuson J.K."/>
            <person name="Spatafora J.W."/>
            <person name="Maurice S."/>
            <person name="Pangilinan J."/>
            <person name="Andreopoulos W."/>
            <person name="LaButti K."/>
            <person name="Hundley H."/>
            <person name="Na H."/>
            <person name="Kuo A."/>
            <person name="Barry K."/>
            <person name="Lipzen A."/>
            <person name="Henrissat B."/>
            <person name="Riley R."/>
            <person name="Ahrendt S."/>
            <person name="Nagy L.G."/>
            <person name="Grigoriev I.V."/>
            <person name="Martin F."/>
            <person name="Rosso M.N."/>
        </authorList>
    </citation>
    <scope>NUCLEOTIDE SEQUENCE</scope>
    <source>
        <strain evidence="1">CBS 384.51</strain>
    </source>
</reference>
<protein>
    <submittedName>
        <fullName evidence="1">Uncharacterized protein</fullName>
    </submittedName>
</protein>
<evidence type="ECO:0000313" key="1">
    <source>
        <dbReference type="EMBL" id="KAI0083299.1"/>
    </source>
</evidence>
<dbReference type="Proteomes" id="UP001055072">
    <property type="component" value="Unassembled WGS sequence"/>
</dbReference>
<proteinExistence type="predicted"/>
<evidence type="ECO:0000313" key="2">
    <source>
        <dbReference type="Proteomes" id="UP001055072"/>
    </source>
</evidence>